<evidence type="ECO:0000313" key="2">
    <source>
        <dbReference type="Proteomes" id="UP001530400"/>
    </source>
</evidence>
<comment type="caution">
    <text evidence="1">The sequence shown here is derived from an EMBL/GenBank/DDBJ whole genome shotgun (WGS) entry which is preliminary data.</text>
</comment>
<organism evidence="1 2">
    <name type="scientific">Cyclotella atomus</name>
    <dbReference type="NCBI Taxonomy" id="382360"/>
    <lineage>
        <taxon>Eukaryota</taxon>
        <taxon>Sar</taxon>
        <taxon>Stramenopiles</taxon>
        <taxon>Ochrophyta</taxon>
        <taxon>Bacillariophyta</taxon>
        <taxon>Coscinodiscophyceae</taxon>
        <taxon>Thalassiosirophycidae</taxon>
        <taxon>Stephanodiscales</taxon>
        <taxon>Stephanodiscaceae</taxon>
        <taxon>Cyclotella</taxon>
    </lineage>
</organism>
<dbReference type="Proteomes" id="UP001530400">
    <property type="component" value="Unassembled WGS sequence"/>
</dbReference>
<dbReference type="AlphaFoldDB" id="A0ABD3QLX3"/>
<accession>A0ABD3QLX3</accession>
<protein>
    <submittedName>
        <fullName evidence="1">Uncharacterized protein</fullName>
    </submittedName>
</protein>
<proteinExistence type="predicted"/>
<evidence type="ECO:0000313" key="1">
    <source>
        <dbReference type="EMBL" id="KAL3800496.1"/>
    </source>
</evidence>
<dbReference type="EMBL" id="JALLPJ020000157">
    <property type="protein sequence ID" value="KAL3800496.1"/>
    <property type="molecule type" value="Genomic_DNA"/>
</dbReference>
<keyword evidence="2" id="KW-1185">Reference proteome</keyword>
<name>A0ABD3QLX3_9STRA</name>
<sequence>MKAMRLAGITNVTALRYVHSFRHTHPPFFLNACCTPTWYEVPNVRSEAAWNGTGLSKGGYVELETAIKETTELINTYIKQSLPDGKYKDLCLKLNSSSSKWLSNLVTYLNGEIKRVQKYGIPEQKTYTLVLDQLHTMNEEMWSSCWLM</sequence>
<reference evidence="1 2" key="1">
    <citation type="submission" date="2024-10" db="EMBL/GenBank/DDBJ databases">
        <title>Updated reference genomes for cyclostephanoid diatoms.</title>
        <authorList>
            <person name="Roberts W.R."/>
            <person name="Alverson A.J."/>
        </authorList>
    </citation>
    <scope>NUCLEOTIDE SEQUENCE [LARGE SCALE GENOMIC DNA]</scope>
    <source>
        <strain evidence="1 2">AJA010-31</strain>
    </source>
</reference>
<gene>
    <name evidence="1" type="ORF">ACHAWO_000176</name>
</gene>